<dbReference type="Gene3D" id="1.10.150.20">
    <property type="entry name" value="5' to 3' exonuclease, C-terminal subdomain"/>
    <property type="match status" value="1"/>
</dbReference>
<organism evidence="4 5">
    <name type="scientific">Georgenia satyanarayanai</name>
    <dbReference type="NCBI Taxonomy" id="860221"/>
    <lineage>
        <taxon>Bacteria</taxon>
        <taxon>Bacillati</taxon>
        <taxon>Actinomycetota</taxon>
        <taxon>Actinomycetes</taxon>
        <taxon>Micrococcales</taxon>
        <taxon>Bogoriellaceae</taxon>
        <taxon>Georgenia</taxon>
    </lineage>
</organism>
<dbReference type="InterPro" id="IPR027417">
    <property type="entry name" value="P-loop_NTPase"/>
</dbReference>
<keyword evidence="1" id="KW-0378">Hydrolase</keyword>
<dbReference type="SUPFAM" id="SSF52540">
    <property type="entry name" value="P-loop containing nucleoside triphosphate hydrolases"/>
    <property type="match status" value="2"/>
</dbReference>
<dbReference type="InterPro" id="IPR038718">
    <property type="entry name" value="SNF2-like_sf"/>
</dbReference>
<dbReference type="CDD" id="cd18793">
    <property type="entry name" value="SF2_C_SNF"/>
    <property type="match status" value="1"/>
</dbReference>
<dbReference type="InterPro" id="IPR000330">
    <property type="entry name" value="SNF2_N"/>
</dbReference>
<accession>A0A2Y9C2P2</accession>
<dbReference type="Gene3D" id="3.40.50.300">
    <property type="entry name" value="P-loop containing nucleotide triphosphate hydrolases"/>
    <property type="match status" value="1"/>
</dbReference>
<dbReference type="AlphaFoldDB" id="A0A2Y9C2P2"/>
<dbReference type="SMART" id="SM00487">
    <property type="entry name" value="DEXDc"/>
    <property type="match status" value="1"/>
</dbReference>
<dbReference type="CDD" id="cd17919">
    <property type="entry name" value="DEXHc_Snf"/>
    <property type="match status" value="1"/>
</dbReference>
<dbReference type="InterPro" id="IPR014001">
    <property type="entry name" value="Helicase_ATP-bd"/>
</dbReference>
<dbReference type="GO" id="GO:0031297">
    <property type="term" value="P:replication fork processing"/>
    <property type="evidence" value="ECO:0007669"/>
    <property type="project" value="TreeGrafter"/>
</dbReference>
<dbReference type="SMART" id="SM00490">
    <property type="entry name" value="HELICc"/>
    <property type="match status" value="1"/>
</dbReference>
<name>A0A2Y9C2P2_9MICO</name>
<dbReference type="Gene3D" id="3.40.50.10810">
    <property type="entry name" value="Tandem AAA-ATPase domain"/>
    <property type="match status" value="1"/>
</dbReference>
<dbReference type="PROSITE" id="PS51194">
    <property type="entry name" value="HELICASE_CTER"/>
    <property type="match status" value="1"/>
</dbReference>
<dbReference type="GO" id="GO:0005524">
    <property type="term" value="F:ATP binding"/>
    <property type="evidence" value="ECO:0007669"/>
    <property type="project" value="InterPro"/>
</dbReference>
<protein>
    <submittedName>
        <fullName evidence="4">Helicase conserved C-terminal domain-containing protein</fullName>
    </submittedName>
</protein>
<keyword evidence="4" id="KW-0347">Helicase</keyword>
<keyword evidence="4" id="KW-0547">Nucleotide-binding</keyword>
<dbReference type="PANTHER" id="PTHR45766:SF6">
    <property type="entry name" value="SWI_SNF-RELATED MATRIX-ASSOCIATED ACTIN-DEPENDENT REGULATOR OF CHROMATIN SUBFAMILY A-LIKE PROTEIN 1"/>
    <property type="match status" value="1"/>
</dbReference>
<dbReference type="Pfam" id="PF00176">
    <property type="entry name" value="SNF2-rel_dom"/>
    <property type="match status" value="1"/>
</dbReference>
<dbReference type="GO" id="GO:0016787">
    <property type="term" value="F:hydrolase activity"/>
    <property type="evidence" value="ECO:0007669"/>
    <property type="project" value="UniProtKB-KW"/>
</dbReference>
<dbReference type="InterPro" id="IPR049730">
    <property type="entry name" value="SNF2/RAD54-like_C"/>
</dbReference>
<dbReference type="EMBL" id="UETB01000001">
    <property type="protein sequence ID" value="SSA36423.1"/>
    <property type="molecule type" value="Genomic_DNA"/>
</dbReference>
<dbReference type="GO" id="GO:0006281">
    <property type="term" value="P:DNA repair"/>
    <property type="evidence" value="ECO:0007669"/>
    <property type="project" value="TreeGrafter"/>
</dbReference>
<evidence type="ECO:0000313" key="4">
    <source>
        <dbReference type="EMBL" id="SSA36423.1"/>
    </source>
</evidence>
<evidence type="ECO:0000259" key="2">
    <source>
        <dbReference type="PROSITE" id="PS51192"/>
    </source>
</evidence>
<dbReference type="OrthoDB" id="9760715at2"/>
<dbReference type="Proteomes" id="UP000250222">
    <property type="component" value="Unassembled WGS sequence"/>
</dbReference>
<dbReference type="PANTHER" id="PTHR45766">
    <property type="entry name" value="DNA ANNEALING HELICASE AND ENDONUCLEASE ZRANB3 FAMILY MEMBER"/>
    <property type="match status" value="1"/>
</dbReference>
<dbReference type="InterPro" id="IPR001650">
    <property type="entry name" value="Helicase_C-like"/>
</dbReference>
<keyword evidence="4" id="KW-0067">ATP-binding</keyword>
<feature type="domain" description="Helicase C-terminal" evidence="3">
    <location>
        <begin position="552"/>
        <end position="712"/>
    </location>
</feature>
<dbReference type="RefSeq" id="WP_110850625.1">
    <property type="nucleotide sequence ID" value="NZ_QKLZ01000001.1"/>
</dbReference>
<dbReference type="Pfam" id="PF00271">
    <property type="entry name" value="Helicase_C"/>
    <property type="match status" value="1"/>
</dbReference>
<dbReference type="GO" id="GO:0004386">
    <property type="term" value="F:helicase activity"/>
    <property type="evidence" value="ECO:0007669"/>
    <property type="project" value="UniProtKB-KW"/>
</dbReference>
<evidence type="ECO:0000259" key="3">
    <source>
        <dbReference type="PROSITE" id="PS51194"/>
    </source>
</evidence>
<evidence type="ECO:0000256" key="1">
    <source>
        <dbReference type="ARBA" id="ARBA00022801"/>
    </source>
</evidence>
<gene>
    <name evidence="4" type="ORF">SAMN05216184_10182</name>
</gene>
<keyword evidence="5" id="KW-1185">Reference proteome</keyword>
<evidence type="ECO:0000313" key="5">
    <source>
        <dbReference type="Proteomes" id="UP000250222"/>
    </source>
</evidence>
<dbReference type="PROSITE" id="PS51192">
    <property type="entry name" value="HELICASE_ATP_BIND_1"/>
    <property type="match status" value="1"/>
</dbReference>
<proteinExistence type="predicted"/>
<reference evidence="4 5" key="1">
    <citation type="submission" date="2016-10" db="EMBL/GenBank/DDBJ databases">
        <authorList>
            <person name="Cai Z."/>
        </authorList>
    </citation>
    <scope>NUCLEOTIDE SEQUENCE [LARGE SCALE GENOMIC DNA]</scope>
    <source>
        <strain evidence="4 5">CGMCC 1.10826</strain>
    </source>
</reference>
<feature type="domain" description="Helicase ATP-binding" evidence="2">
    <location>
        <begin position="295"/>
        <end position="468"/>
    </location>
</feature>
<sequence length="745" mass="79949">MTTTAVRPGADARELLAERAELAQAAAAVLHEEARLRDGVVALVDGYRDGRVRAELGGIEVGRLRETTERNLRLQALEDAGVRTVRDVLDAGAEQLEALDGVGPHTARAAAAAAHRLAETFRAGVPVRIEPRSDGPLGLGLASLLYRLDRLSGPLGAHRDELADVATTVAGQVRQAAPARSRLGLLLRLPSTRERAREALEALARWEPWLTATGLPRTVRELTALLAEPGPLTVWEHLEQHTARYYALLDELVPGLGGTAAQGTLPAELVERISAFPLDESPLRARLRGYQVFGAKFALNQGRALIGDEMGLGKTVQAIAVMAHLAATGEDRALVVCPASVVVNWCREVTLHSELRVHRVHGPGREDALAAWHRDGGIAVTTFATLPTIPLPATPAPTPLPPSAELLPPAPALLVVDEAHYAKNPRAQRSQQVAAWAERTPRALFLTGTALLNRVEELLSLARLLQPEVVAAIPPHLGLAGADTFRRHLAPVYLRRNLDDVLVELPPRMVVDEWETMTPTAERRYRAAVAAGNLMAMRRADLTVPDPADSAKLERLLEIVAEARDGGQRVVVFSYFLDVVARVAEQVERLGGVQAFGPITGSVPAAERQEIVDAFTVGPPGAVLVSQIGAGGVGLNVQAASVVVICEPQLVPAVEDQAIGRVHRMGQQRPVQVHRLLTEDSVDERIEELLAGKRQVFDAYAGESSLAQEALGAVDVTEAELATRVVAAEQARLGYGPVWDELEGV</sequence>